<organism evidence="1 2">
    <name type="scientific">Thermoproteus sp. AZ2</name>
    <dbReference type="NCBI Taxonomy" id="1609232"/>
    <lineage>
        <taxon>Archaea</taxon>
        <taxon>Thermoproteota</taxon>
        <taxon>Thermoprotei</taxon>
        <taxon>Thermoproteales</taxon>
        <taxon>Thermoproteaceae</taxon>
        <taxon>Thermoproteus</taxon>
    </lineage>
</organism>
<evidence type="ECO:0000313" key="2">
    <source>
        <dbReference type="Proteomes" id="UP000033636"/>
    </source>
</evidence>
<comment type="caution">
    <text evidence="1">The sequence shown here is derived from an EMBL/GenBank/DDBJ whole genome shotgun (WGS) entry which is preliminary data.</text>
</comment>
<name>A0ACC6V0V0_9CREN</name>
<sequence>MSRVFEEAYRNVFSEAPKAISYLLALVLVVATILRRTPDYILAFIAFYAFFYWVGYRLWTRLGIFQVTSFSLGISALLDLLTSRPPLASLLVSSVIAASMAMSLRCRERLYLAPLAASALFFLAVGRLVDAVLAAIYAATMPALRAYLARQVKGGDALCMFNSFIYSSVSPEGLFDYAFKPLGVKDRGALSLYLFSGRKKRLVVVSDFHPGPLRNIGGGLLVNRLVSKGLRMGYDVVFIHGVGGHERDPVSSDEVDKIVDKALREASRMRCERALSGVEAKSVVVGDVRLTTFPLGVGPPLAIVSRVKAAADDIPLSVAKAVDSRGLVLVDAQNKFDGPLVWSQEDVASLQAALEKASEAKKCGEFKIGLGFADTSFIDPLHLELGVGGISAIVAECDNSKYLLVVIDGNNISNNLYNKIINHYSNKYNIIEVITTDTHAMTGYGFGKGYRVVGEGVDGDHILEVIDSAVRRAEEDLGLEKAVAYSRIEVEAEVFGENFAQLRGVVERYKRISAVVLAYLLSSAVLALLL</sequence>
<proteinExistence type="predicted"/>
<dbReference type="EMBL" id="JZWT02000006">
    <property type="protein sequence ID" value="MFB6490255.1"/>
    <property type="molecule type" value="Genomic_DNA"/>
</dbReference>
<gene>
    <name evidence="1" type="ORF">TU35_003235</name>
</gene>
<reference evidence="1" key="1">
    <citation type="submission" date="2024-07" db="EMBL/GenBank/DDBJ databases">
        <title>Metagenome and Metagenome-Assembled Genomes of Archaea from a hot spring from the geothermal field of Los Azufres, Mexico.</title>
        <authorList>
            <person name="Marin-Paredes R."/>
            <person name="Martinez-Romero E."/>
            <person name="Servin-Garciduenas L.E."/>
        </authorList>
    </citation>
    <scope>NUCLEOTIDE SEQUENCE</scope>
</reference>
<evidence type="ECO:0000313" key="1">
    <source>
        <dbReference type="EMBL" id="MFB6490255.1"/>
    </source>
</evidence>
<dbReference type="Proteomes" id="UP000033636">
    <property type="component" value="Unassembled WGS sequence"/>
</dbReference>
<accession>A0ACC6V0V0</accession>
<protein>
    <submittedName>
        <fullName evidence="1">DUF2070 family protein</fullName>
    </submittedName>
</protein>